<dbReference type="AlphaFoldDB" id="A0A1F7F9Y0"/>
<protein>
    <submittedName>
        <fullName evidence="2">Uncharacterized protein</fullName>
    </submittedName>
</protein>
<accession>A0A1F7F9Y0</accession>
<comment type="caution">
    <text evidence="2">The sequence shown here is derived from an EMBL/GenBank/DDBJ whole genome shotgun (WGS) entry which is preliminary data.</text>
</comment>
<feature type="region of interest" description="Disordered" evidence="1">
    <location>
        <begin position="45"/>
        <end position="67"/>
    </location>
</feature>
<dbReference type="EMBL" id="MFYX01000091">
    <property type="protein sequence ID" value="OGK03316.1"/>
    <property type="molecule type" value="Genomic_DNA"/>
</dbReference>
<feature type="compositionally biased region" description="Basic and acidic residues" evidence="1">
    <location>
        <begin position="13"/>
        <end position="32"/>
    </location>
</feature>
<evidence type="ECO:0000313" key="3">
    <source>
        <dbReference type="Proteomes" id="UP000179243"/>
    </source>
</evidence>
<organism evidence="2 3">
    <name type="scientific">Candidatus Raymondbacteria bacterium RIFOXYD12_FULL_49_13</name>
    <dbReference type="NCBI Taxonomy" id="1817890"/>
    <lineage>
        <taxon>Bacteria</taxon>
        <taxon>Raymondiibacteriota</taxon>
    </lineage>
</organism>
<proteinExistence type="predicted"/>
<feature type="compositionally biased region" description="Polar residues" evidence="1">
    <location>
        <begin position="45"/>
        <end position="58"/>
    </location>
</feature>
<name>A0A1F7F9Y0_UNCRA</name>
<dbReference type="Proteomes" id="UP000179243">
    <property type="component" value="Unassembled WGS sequence"/>
</dbReference>
<reference evidence="2 3" key="1">
    <citation type="journal article" date="2016" name="Nat. Commun.">
        <title>Thousands of microbial genomes shed light on interconnected biogeochemical processes in an aquifer system.</title>
        <authorList>
            <person name="Anantharaman K."/>
            <person name="Brown C.T."/>
            <person name="Hug L.A."/>
            <person name="Sharon I."/>
            <person name="Castelle C.J."/>
            <person name="Probst A.J."/>
            <person name="Thomas B.C."/>
            <person name="Singh A."/>
            <person name="Wilkins M.J."/>
            <person name="Karaoz U."/>
            <person name="Brodie E.L."/>
            <person name="Williams K.H."/>
            <person name="Hubbard S.S."/>
            <person name="Banfield J.F."/>
        </authorList>
    </citation>
    <scope>NUCLEOTIDE SEQUENCE [LARGE SCALE GENOMIC DNA]</scope>
</reference>
<evidence type="ECO:0000313" key="2">
    <source>
        <dbReference type="EMBL" id="OGK03316.1"/>
    </source>
</evidence>
<feature type="region of interest" description="Disordered" evidence="1">
    <location>
        <begin position="1"/>
        <end position="32"/>
    </location>
</feature>
<sequence length="67" mass="7259">MMHNATGGAGNDHINHHKIDPHTPEKPIIRDTGKYDRIAAYIKNNSRGSRTCPSTKSAHQPPACAGN</sequence>
<gene>
    <name evidence="2" type="ORF">A2519_15190</name>
</gene>
<evidence type="ECO:0000256" key="1">
    <source>
        <dbReference type="SAM" id="MobiDB-lite"/>
    </source>
</evidence>